<accession>A0ABZ3B9V2</accession>
<evidence type="ECO:0000313" key="1">
    <source>
        <dbReference type="EMBL" id="WZV98283.1"/>
    </source>
</evidence>
<proteinExistence type="predicted"/>
<dbReference type="EMBL" id="CP151800">
    <property type="protein sequence ID" value="WZV98283.1"/>
    <property type="molecule type" value="Genomic_DNA"/>
</dbReference>
<sequence>MNIINHRSLPIDRMLTVPDEPPTQQQADRFSALLQADLPSGAVSPQEMLTRQLNTVGLTVGVDLCAKLTGSVSQSINKLVNMT</sequence>
<dbReference type="RefSeq" id="WP_342322895.1">
    <property type="nucleotide sequence ID" value="NZ_CP151800.1"/>
</dbReference>
<dbReference type="InterPro" id="IPR012670">
    <property type="entry name" value="T3SS_YscI/HrpB"/>
</dbReference>
<evidence type="ECO:0000313" key="2">
    <source>
        <dbReference type="Proteomes" id="UP001466893"/>
    </source>
</evidence>
<dbReference type="Proteomes" id="UP001466893">
    <property type="component" value="Chromosome"/>
</dbReference>
<name>A0ABZ3B9V2_9ENTR</name>
<keyword evidence="2" id="KW-1185">Reference proteome</keyword>
<reference evidence="1 2" key="1">
    <citation type="submission" date="2024-04" db="EMBL/GenBank/DDBJ databases">
        <title>Kosakonia calanthae sp. nov., a halophilic bacterium isolated from leaves of Calanthe tiplacata.</title>
        <authorList>
            <person name="Wu P."/>
        </authorList>
    </citation>
    <scope>NUCLEOTIDE SEQUENCE [LARGE SCALE GENOMIC DNA]</scope>
    <source>
        <strain evidence="1 2">BYX6</strain>
    </source>
</reference>
<protein>
    <submittedName>
        <fullName evidence="1">Type III secretion system inner rod subunit SctI</fullName>
    </submittedName>
</protein>
<organism evidence="1 2">
    <name type="scientific">Kosakonia calanthes</name>
    <dbReference type="NCBI Taxonomy" id="3139408"/>
    <lineage>
        <taxon>Bacteria</taxon>
        <taxon>Pseudomonadati</taxon>
        <taxon>Pseudomonadota</taxon>
        <taxon>Gammaproteobacteria</taxon>
        <taxon>Enterobacterales</taxon>
        <taxon>Enterobacteriaceae</taxon>
        <taxon>Kosakonia</taxon>
    </lineage>
</organism>
<dbReference type="NCBIfam" id="TIGR02497">
    <property type="entry name" value="yscI_hrpB_dom"/>
    <property type="match status" value="1"/>
</dbReference>
<gene>
    <name evidence="1" type="primary">sctI</name>
    <name evidence="1" type="ORF">AAEY27_22165</name>
</gene>